<sequence>MKTYLNLLMVAGIASFTLSACGSKEAINSIRPPSGKNGYQVITTPDLSSTNTRDVSLKINGKTYRVGDKIDIATLHQNTVHNQSYELTAQKVGNKGEIKESGTARIYKNKYSAVLAAHVDKETDSNVSRNVDKFRVLAVQGDATAMANLPTQGSYLYEGQAFTGKDTHGQLSYFVDFDRRQGSGSILGLGQYGKVDLEKGSIAGLKAGGAIQGKVGIEGIAKNGNSTSGSYKLGFFGPKGEEIAGQAQLKINNQDVNIGFGGRKSPDARRN</sequence>
<dbReference type="Gene3D" id="2.60.40.1980">
    <property type="match status" value="1"/>
</dbReference>
<evidence type="ECO:0000313" key="5">
    <source>
        <dbReference type="Proteomes" id="UP000325713"/>
    </source>
</evidence>
<keyword evidence="5" id="KW-1185">Reference proteome</keyword>
<feature type="domain" description="Factor H binding protein-like C-terminal" evidence="3">
    <location>
        <begin position="148"/>
        <end position="247"/>
    </location>
</feature>
<dbReference type="RefSeq" id="WP_151049303.1">
    <property type="nucleotide sequence ID" value="NZ_CP031700.1"/>
</dbReference>
<dbReference type="Gene3D" id="2.40.160.90">
    <property type="match status" value="1"/>
</dbReference>
<dbReference type="OrthoDB" id="6688917at2"/>
<name>A0A5J6PSG1_9NEIS</name>
<feature type="chain" id="PRO_5023936633" description="Factor H binding protein-like C-terminal domain-containing protein" evidence="2">
    <location>
        <begin position="21"/>
        <end position="271"/>
    </location>
</feature>
<proteinExistence type="predicted"/>
<accession>A0A5J6PSG1</accession>
<dbReference type="EMBL" id="CP031700">
    <property type="protein sequence ID" value="QEY25224.1"/>
    <property type="molecule type" value="Genomic_DNA"/>
</dbReference>
<dbReference type="PROSITE" id="PS51257">
    <property type="entry name" value="PROKAR_LIPOPROTEIN"/>
    <property type="match status" value="1"/>
</dbReference>
<dbReference type="AlphaFoldDB" id="A0A5J6PSG1"/>
<dbReference type="Proteomes" id="UP000325713">
    <property type="component" value="Chromosome"/>
</dbReference>
<dbReference type="InterPro" id="IPR011250">
    <property type="entry name" value="OMP/PagP_B-barrel"/>
</dbReference>
<dbReference type="SUPFAM" id="SSF56925">
    <property type="entry name" value="OMPA-like"/>
    <property type="match status" value="1"/>
</dbReference>
<reference evidence="4 5" key="1">
    <citation type="submission" date="2018-08" db="EMBL/GenBank/DDBJ databases">
        <title>Neisseria zalophi ATCC BAA-2455 complete genome.</title>
        <authorList>
            <person name="Veseli I.A."/>
            <person name="Buttler R."/>
            <person name="Mascarenhas dos Santos A.C."/>
            <person name="Pombert J.-F."/>
        </authorList>
    </citation>
    <scope>NUCLEOTIDE SEQUENCE [LARGE SCALE GENOMIC DNA]</scope>
    <source>
        <strain evidence="4 5">ATCC BAA-2455</strain>
    </source>
</reference>
<comment type="subcellular location">
    <subcellularLocation>
        <location evidence="1">Cell outer membrane</location>
    </subcellularLocation>
</comment>
<protein>
    <recommendedName>
        <fullName evidence="3">Factor H binding protein-like C-terminal domain-containing protein</fullName>
    </recommendedName>
</protein>
<dbReference type="KEGG" id="nzl:D0T92_00820"/>
<keyword evidence="2" id="KW-0732">Signal</keyword>
<evidence type="ECO:0000259" key="3">
    <source>
        <dbReference type="Pfam" id="PF08794"/>
    </source>
</evidence>
<evidence type="ECO:0000313" key="4">
    <source>
        <dbReference type="EMBL" id="QEY25224.1"/>
    </source>
</evidence>
<gene>
    <name evidence="4" type="ORF">D0T92_00820</name>
</gene>
<dbReference type="Pfam" id="PF08794">
    <property type="entry name" value="FHBP_C"/>
    <property type="match status" value="1"/>
</dbReference>
<evidence type="ECO:0000256" key="1">
    <source>
        <dbReference type="ARBA" id="ARBA00004442"/>
    </source>
</evidence>
<dbReference type="GO" id="GO:0009279">
    <property type="term" value="C:cell outer membrane"/>
    <property type="evidence" value="ECO:0007669"/>
    <property type="project" value="UniProtKB-SubCell"/>
</dbReference>
<organism evidence="4 5">
    <name type="scientific">Neisseria zalophi</name>
    <dbReference type="NCBI Taxonomy" id="640030"/>
    <lineage>
        <taxon>Bacteria</taxon>
        <taxon>Pseudomonadati</taxon>
        <taxon>Pseudomonadota</taxon>
        <taxon>Betaproteobacteria</taxon>
        <taxon>Neisseriales</taxon>
        <taxon>Neisseriaceae</taxon>
        <taxon>Neisseria</taxon>
    </lineage>
</organism>
<evidence type="ECO:0000256" key="2">
    <source>
        <dbReference type="SAM" id="SignalP"/>
    </source>
</evidence>
<feature type="signal peptide" evidence="2">
    <location>
        <begin position="1"/>
        <end position="20"/>
    </location>
</feature>
<dbReference type="InterPro" id="IPR014902">
    <property type="entry name" value="FHBP-like_C"/>
</dbReference>